<dbReference type="VEuPathDB" id="VectorBase:AAEL023846"/>
<protein>
    <submittedName>
        <fullName evidence="8">AAEL009737-PA</fullName>
    </submittedName>
</protein>
<keyword evidence="3" id="KW-0970">Cilium biogenesis/degradation</keyword>
<dbReference type="InterPro" id="IPR057724">
    <property type="entry name" value="TCTN1-3_N"/>
</dbReference>
<dbReference type="PROSITE" id="PS51381">
    <property type="entry name" value="C2_B9"/>
    <property type="match status" value="1"/>
</dbReference>
<proteinExistence type="predicted"/>
<dbReference type="HOGENOM" id="CLU_018942_0_0_1"/>
<organism evidence="8 9">
    <name type="scientific">Aedes aegypti</name>
    <name type="common">Yellowfever mosquito</name>
    <name type="synonym">Culex aegypti</name>
    <dbReference type="NCBI Taxonomy" id="7159"/>
    <lineage>
        <taxon>Eukaryota</taxon>
        <taxon>Metazoa</taxon>
        <taxon>Ecdysozoa</taxon>
        <taxon>Arthropoda</taxon>
        <taxon>Hexapoda</taxon>
        <taxon>Insecta</taxon>
        <taxon>Pterygota</taxon>
        <taxon>Neoptera</taxon>
        <taxon>Endopterygota</taxon>
        <taxon>Diptera</taxon>
        <taxon>Nematocera</taxon>
        <taxon>Culicoidea</taxon>
        <taxon>Culicidae</taxon>
        <taxon>Culicinae</taxon>
        <taxon>Aedini</taxon>
        <taxon>Aedes</taxon>
        <taxon>Stegomyia</taxon>
    </lineage>
</organism>
<feature type="region of interest" description="Disordered" evidence="6">
    <location>
        <begin position="217"/>
        <end position="242"/>
    </location>
</feature>
<feature type="domain" description="Tectonic-1-3 N-terminal" evidence="7">
    <location>
        <begin position="258"/>
        <end position="294"/>
    </location>
</feature>
<dbReference type="AlphaFoldDB" id="Q16V00"/>
<feature type="compositionally biased region" description="Low complexity" evidence="6">
    <location>
        <begin position="222"/>
        <end position="239"/>
    </location>
</feature>
<evidence type="ECO:0000313" key="9">
    <source>
        <dbReference type="Proteomes" id="UP000682892"/>
    </source>
</evidence>
<dbReference type="InterPro" id="IPR040354">
    <property type="entry name" value="TCTN1-3"/>
</dbReference>
<evidence type="ECO:0000256" key="6">
    <source>
        <dbReference type="SAM" id="MobiDB-lite"/>
    </source>
</evidence>
<dbReference type="PaxDb" id="7159-AAEL009737-PA"/>
<reference evidence="8" key="2">
    <citation type="journal article" date="2007" name="Science">
        <title>Genome sequence of Aedes aegypti, a major arbovirus vector.</title>
        <authorList>
            <person name="Nene V."/>
            <person name="Wortman J.R."/>
            <person name="Lawson D."/>
            <person name="Haas B."/>
            <person name="Kodira C."/>
            <person name="Tu Z.J."/>
            <person name="Loftus B."/>
            <person name="Xi Z."/>
            <person name="Megy K."/>
            <person name="Grabherr M."/>
            <person name="Ren Q."/>
            <person name="Zdobnov E.M."/>
            <person name="Lobo N.F."/>
            <person name="Campbell K.S."/>
            <person name="Brown S.E."/>
            <person name="Bonaldo M.F."/>
            <person name="Zhu J."/>
            <person name="Sinkins S.P."/>
            <person name="Hogenkamp D.G."/>
            <person name="Amedeo P."/>
            <person name="Arensburger P."/>
            <person name="Atkinson P.W."/>
            <person name="Bidwell S."/>
            <person name="Biedler J."/>
            <person name="Birney E."/>
            <person name="Bruggner R.V."/>
            <person name="Costas J."/>
            <person name="Coy M.R."/>
            <person name="Crabtree J."/>
            <person name="Crawford M."/>
            <person name="Debruyn B."/>
            <person name="Decaprio D."/>
            <person name="Eiglmeier K."/>
            <person name="Eisenstadt E."/>
            <person name="El-Dorry H."/>
            <person name="Gelbart W.M."/>
            <person name="Gomes S.L."/>
            <person name="Hammond M."/>
            <person name="Hannick L.I."/>
            <person name="Hogan J.R."/>
            <person name="Holmes M.H."/>
            <person name="Jaffe D."/>
            <person name="Johnston J.S."/>
            <person name="Kennedy R.C."/>
            <person name="Koo H."/>
            <person name="Kravitz S."/>
            <person name="Kriventseva E.V."/>
            <person name="Kulp D."/>
            <person name="Labutti K."/>
            <person name="Lee E."/>
            <person name="Li S."/>
            <person name="Lovin D.D."/>
            <person name="Mao C."/>
            <person name="Mauceli E."/>
            <person name="Menck C.F."/>
            <person name="Miller J.R."/>
            <person name="Montgomery P."/>
            <person name="Mori A."/>
            <person name="Nascimento A.L."/>
            <person name="Naveira H.F."/>
            <person name="Nusbaum C."/>
            <person name="O'leary S."/>
            <person name="Orvis J."/>
            <person name="Pertea M."/>
            <person name="Quesneville H."/>
            <person name="Reidenbach K.R."/>
            <person name="Rogers Y.H."/>
            <person name="Roth C.W."/>
            <person name="Schneider J.R."/>
            <person name="Schatz M."/>
            <person name="Shumway M."/>
            <person name="Stanke M."/>
            <person name="Stinson E.O."/>
            <person name="Tubio J.M."/>
            <person name="Vanzee J.P."/>
            <person name="Verjovski-Almeida S."/>
            <person name="Werner D."/>
            <person name="White O."/>
            <person name="Wyder S."/>
            <person name="Zeng Q."/>
            <person name="Zhao Q."/>
            <person name="Zhao Y."/>
            <person name="Hill C.A."/>
            <person name="Raikhel A.S."/>
            <person name="Soares M.B."/>
            <person name="Knudson D.L."/>
            <person name="Lee N.H."/>
            <person name="Galagan J."/>
            <person name="Salzberg S.L."/>
            <person name="Paulsen I.T."/>
            <person name="Dimopoulos G."/>
            <person name="Collins F.H."/>
            <person name="Birren B."/>
            <person name="Fraser-Liggett C.M."/>
            <person name="Severson D.W."/>
        </authorList>
    </citation>
    <scope>NUCLEOTIDE SEQUENCE [LARGE SCALE GENOMIC DNA]</scope>
    <source>
        <strain evidence="8">Liverpool</strain>
    </source>
</reference>
<evidence type="ECO:0000256" key="4">
    <source>
        <dbReference type="ARBA" id="ARBA00023212"/>
    </source>
</evidence>
<reference evidence="8" key="1">
    <citation type="submission" date="2005-10" db="EMBL/GenBank/DDBJ databases">
        <authorList>
            <person name="Loftus B.J."/>
            <person name="Nene V.M."/>
            <person name="Hannick L.I."/>
            <person name="Bidwell S."/>
            <person name="Haas B."/>
            <person name="Amedeo P."/>
            <person name="Orvis J."/>
            <person name="Wortman J.R."/>
            <person name="White O.R."/>
            <person name="Salzberg S."/>
            <person name="Shumway M."/>
            <person name="Koo H."/>
            <person name="Zhao Y."/>
            <person name="Holmes M."/>
            <person name="Miller J."/>
            <person name="Schatz M."/>
            <person name="Pop M."/>
            <person name="Pai G."/>
            <person name="Utterback T."/>
            <person name="Rogers Y.-H."/>
            <person name="Kravitz S."/>
            <person name="Fraser C.M."/>
        </authorList>
    </citation>
    <scope>NUCLEOTIDE SEQUENCE</scope>
    <source>
        <strain evidence="8">Liverpool</strain>
    </source>
</reference>
<evidence type="ECO:0000256" key="3">
    <source>
        <dbReference type="ARBA" id="ARBA00022794"/>
    </source>
</evidence>
<evidence type="ECO:0000313" key="8">
    <source>
        <dbReference type="EMBL" id="EAT38366.1"/>
    </source>
</evidence>
<dbReference type="Pfam" id="PF07162">
    <property type="entry name" value="B9-C2"/>
    <property type="match status" value="1"/>
</dbReference>
<keyword evidence="2" id="KW-0963">Cytoplasm</keyword>
<keyword evidence="5" id="KW-0966">Cell projection</keyword>
<dbReference type="Pfam" id="PF25752">
    <property type="entry name" value="DUF1619_N"/>
    <property type="match status" value="1"/>
</dbReference>
<evidence type="ECO:0000256" key="5">
    <source>
        <dbReference type="ARBA" id="ARBA00023273"/>
    </source>
</evidence>
<feature type="non-terminal residue" evidence="8">
    <location>
        <position position="1"/>
    </location>
</feature>
<sequence>MAELHILGELCHASDFEEPNLFCRWSVQFGSCWKVIEGHSEGQSSTSADRVGHRSHFGTPIDLHLACRGIQGWPKIHIEVYALNSFENYWPVGYGFAFVPTQPGLQRVRVATWKVSSARFFDTVREKFHTGGFTVAKSDIVFSGIERCGRIGLIFVWTIALVVGDQDAHMQKFVKIDVSKINQKPNNDTTTITPGNDTVLGTTISTSTAQTTLAVTKKEENATTAPTTTSTTSPPTSTTEIAPFEQPKEGRLTKKVPSGYYCKCDLKINICDVNCCCDIDCSESVLRTFACDEEELDIEEYHHQEGLQSCEVQGGLFCLVGERRDTTRGTVSKKFRNLNHAASNYEIATKRKWIDIFPVDTNSKDKIASSYRVNDIIKFYNETSEHVEPFNLPRSLTNSECQILQPIRFLQDQTTECLRTSLDELESFTTTLMEQQSHLRYLRLPKAEIMEHCMDQDCFNSSIQFCSFAGLNCRTTNSSESNDDGSGEPWYCPRINFEFQHNYTHLEGLNIKLLCGRAELFDMKGDKIWTRLSVKFTRKNEEKFSRSVSGNLGYLKGKPLIVSNLLIPENDTMEDIRTKKYMLSYFTNGTRLPDDTFRLKLPKSKRNQCVLEDQPTILFGEDSWNKCNFSPQLNVTQDSNFTEVCKILQKGIDDILLHGIRLKFPGTNLDEVNWFASMYGNPVNRSSDWIQFRTVNVLNEDVTGSVSPEKSNFKCNNMVINVRYQFFHAQTTVRNVPRQHVLREAEIVFGPRVNLQFALEEDIRVPVFVQVQFFDLTSSGINSG</sequence>
<dbReference type="GO" id="GO:0060271">
    <property type="term" value="P:cilium assembly"/>
    <property type="evidence" value="ECO:0007669"/>
    <property type="project" value="TreeGrafter"/>
</dbReference>
<evidence type="ECO:0000259" key="7">
    <source>
        <dbReference type="Pfam" id="PF25752"/>
    </source>
</evidence>
<evidence type="ECO:0000256" key="2">
    <source>
        <dbReference type="ARBA" id="ARBA00022490"/>
    </source>
</evidence>
<dbReference type="EMBL" id="CH477607">
    <property type="protein sequence ID" value="EAT38366.1"/>
    <property type="molecule type" value="Genomic_DNA"/>
</dbReference>
<evidence type="ECO:0000256" key="1">
    <source>
        <dbReference type="ARBA" id="ARBA00004120"/>
    </source>
</evidence>
<dbReference type="PhylomeDB" id="Q16V00"/>
<dbReference type="PANTHER" id="PTHR14611:SF2">
    <property type="entry name" value="TECTONIC"/>
    <property type="match status" value="1"/>
</dbReference>
<reference evidence="8" key="3">
    <citation type="submission" date="2012-09" db="EMBL/GenBank/DDBJ databases">
        <authorList>
            <consortium name="VectorBase"/>
        </authorList>
    </citation>
    <scope>NUCLEOTIDE SEQUENCE</scope>
    <source>
        <strain evidence="8">Liverpool</strain>
    </source>
</reference>
<name>Q16V00_AEDAE</name>
<keyword evidence="4" id="KW-0206">Cytoskeleton</keyword>
<dbReference type="Proteomes" id="UP000682892">
    <property type="component" value="Unassembled WGS sequence"/>
</dbReference>
<dbReference type="STRING" id="7159.Q16V00"/>
<dbReference type="eggNOG" id="KOG4028">
    <property type="taxonomic scope" value="Eukaryota"/>
</dbReference>
<dbReference type="PANTHER" id="PTHR14611">
    <property type="entry name" value="TECTONIC FAMILY MEMBER"/>
    <property type="match status" value="1"/>
</dbReference>
<dbReference type="OMA" id="DFQYNHG"/>
<dbReference type="VEuPathDB" id="VectorBase:AAEL024847"/>
<gene>
    <name evidence="8" type="ORF">AaeL_AAEL009737</name>
</gene>
<dbReference type="InterPro" id="IPR010796">
    <property type="entry name" value="C2_B9-type_dom"/>
</dbReference>
<accession>Q16V00</accession>
<dbReference type="GO" id="GO:0035869">
    <property type="term" value="C:ciliary transition zone"/>
    <property type="evidence" value="ECO:0007669"/>
    <property type="project" value="TreeGrafter"/>
</dbReference>
<comment type="subcellular location">
    <subcellularLocation>
        <location evidence="1">Cytoplasm</location>
        <location evidence="1">Cytoskeleton</location>
        <location evidence="1">Cilium basal body</location>
    </subcellularLocation>
</comment>